<keyword evidence="1" id="KW-0472">Membrane</keyword>
<name>A0A9D1HNT3_9FIRM</name>
<dbReference type="Proteomes" id="UP000824175">
    <property type="component" value="Unassembled WGS sequence"/>
</dbReference>
<reference evidence="2" key="2">
    <citation type="journal article" date="2021" name="PeerJ">
        <title>Extensive microbial diversity within the chicken gut microbiome revealed by metagenomics and culture.</title>
        <authorList>
            <person name="Gilroy R."/>
            <person name="Ravi A."/>
            <person name="Getino M."/>
            <person name="Pursley I."/>
            <person name="Horton D.L."/>
            <person name="Alikhan N.F."/>
            <person name="Baker D."/>
            <person name="Gharbi K."/>
            <person name="Hall N."/>
            <person name="Watson M."/>
            <person name="Adriaenssens E.M."/>
            <person name="Foster-Nyarko E."/>
            <person name="Jarju S."/>
            <person name="Secka A."/>
            <person name="Antonio M."/>
            <person name="Oren A."/>
            <person name="Chaudhuri R.R."/>
            <person name="La Ragione R."/>
            <person name="Hildebrand F."/>
            <person name="Pallen M.J."/>
        </authorList>
    </citation>
    <scope>NUCLEOTIDE SEQUENCE</scope>
    <source>
        <strain evidence="2">CHK195-11698</strain>
    </source>
</reference>
<proteinExistence type="predicted"/>
<feature type="transmembrane region" description="Helical" evidence="1">
    <location>
        <begin position="39"/>
        <end position="58"/>
    </location>
</feature>
<evidence type="ECO:0000313" key="3">
    <source>
        <dbReference type="Proteomes" id="UP000824175"/>
    </source>
</evidence>
<comment type="caution">
    <text evidence="2">The sequence shown here is derived from an EMBL/GenBank/DDBJ whole genome shotgun (WGS) entry which is preliminary data.</text>
</comment>
<protein>
    <recommendedName>
        <fullName evidence="4">DUF5668 domain-containing protein</fullName>
    </recommendedName>
</protein>
<gene>
    <name evidence="2" type="ORF">IAD15_08410</name>
</gene>
<evidence type="ECO:0008006" key="4">
    <source>
        <dbReference type="Google" id="ProtNLM"/>
    </source>
</evidence>
<keyword evidence="1" id="KW-1133">Transmembrane helix</keyword>
<evidence type="ECO:0000256" key="1">
    <source>
        <dbReference type="SAM" id="Phobius"/>
    </source>
</evidence>
<organism evidence="2 3">
    <name type="scientific">Candidatus Fimiplasma intestinipullorum</name>
    <dbReference type="NCBI Taxonomy" id="2840825"/>
    <lineage>
        <taxon>Bacteria</taxon>
        <taxon>Bacillati</taxon>
        <taxon>Bacillota</taxon>
        <taxon>Clostridia</taxon>
        <taxon>Eubacteriales</taxon>
        <taxon>Candidatus Fimiplasma</taxon>
    </lineage>
</organism>
<keyword evidence="1" id="KW-0812">Transmembrane</keyword>
<sequence length="60" mass="6653">MEWKKNLGIILLMLGVLLTLDSTSEFQGIIATLLTNIQNYWPIILCLGGLYLICSPSGKK</sequence>
<dbReference type="AlphaFoldDB" id="A0A9D1HNT3"/>
<dbReference type="EMBL" id="DVMJ01000071">
    <property type="protein sequence ID" value="HIU14075.1"/>
    <property type="molecule type" value="Genomic_DNA"/>
</dbReference>
<evidence type="ECO:0000313" key="2">
    <source>
        <dbReference type="EMBL" id="HIU14075.1"/>
    </source>
</evidence>
<reference evidence="2" key="1">
    <citation type="submission" date="2020-10" db="EMBL/GenBank/DDBJ databases">
        <authorList>
            <person name="Gilroy R."/>
        </authorList>
    </citation>
    <scope>NUCLEOTIDE SEQUENCE</scope>
    <source>
        <strain evidence="2">CHK195-11698</strain>
    </source>
</reference>
<accession>A0A9D1HNT3</accession>